<proteinExistence type="predicted"/>
<dbReference type="EMBL" id="RXNT01000012">
    <property type="protein sequence ID" value="RTR29569.1"/>
    <property type="molecule type" value="Genomic_DNA"/>
</dbReference>
<dbReference type="PANTHER" id="PTHR32432:SF3">
    <property type="entry name" value="ETHANOLAMINE UTILIZATION PROTEIN EUTJ"/>
    <property type="match status" value="1"/>
</dbReference>
<dbReference type="GO" id="GO:0051301">
    <property type="term" value="P:cell division"/>
    <property type="evidence" value="ECO:0007669"/>
    <property type="project" value="UniProtKB-KW"/>
</dbReference>
<dbReference type="InterPro" id="IPR050696">
    <property type="entry name" value="FtsA/MreB"/>
</dbReference>
<accession>A0A3S0JV59</accession>
<dbReference type="Proteomes" id="UP000271374">
    <property type="component" value="Unassembled WGS sequence"/>
</dbReference>
<dbReference type="SUPFAM" id="SSF53067">
    <property type="entry name" value="Actin-like ATPase domain"/>
    <property type="match status" value="2"/>
</dbReference>
<reference evidence="2 3" key="1">
    <citation type="submission" date="2018-12" db="EMBL/GenBank/DDBJ databases">
        <title>Bacillus yapensis draft genome sequence.</title>
        <authorList>
            <person name="Yu L."/>
            <person name="Xu X."/>
            <person name="Tang X."/>
        </authorList>
    </citation>
    <scope>NUCLEOTIDE SEQUENCE [LARGE SCALE GENOMIC DNA]</scope>
    <source>
        <strain evidence="2 3">XXST-01</strain>
    </source>
</reference>
<dbReference type="SMART" id="SM00842">
    <property type="entry name" value="FtsA"/>
    <property type="match status" value="1"/>
</dbReference>
<keyword evidence="2" id="KW-0131">Cell cycle</keyword>
<feature type="domain" description="SHS2" evidence="1">
    <location>
        <begin position="7"/>
        <end position="204"/>
    </location>
</feature>
<keyword evidence="3" id="KW-1185">Reference proteome</keyword>
<evidence type="ECO:0000259" key="1">
    <source>
        <dbReference type="SMART" id="SM00842"/>
    </source>
</evidence>
<protein>
    <submittedName>
        <fullName evidence="2">Cell division protein FtsA</fullName>
    </submittedName>
</protein>
<keyword evidence="2" id="KW-0132">Cell division</keyword>
<dbReference type="CDD" id="cd24004">
    <property type="entry name" value="ASKHA_NBD_PilM-like"/>
    <property type="match status" value="1"/>
</dbReference>
<dbReference type="InterPro" id="IPR003494">
    <property type="entry name" value="SHS2_FtsA"/>
</dbReference>
<dbReference type="OrthoDB" id="9768127at2"/>
<comment type="caution">
    <text evidence="2">The sequence shown here is derived from an EMBL/GenBank/DDBJ whole genome shotgun (WGS) entry which is preliminary data.</text>
</comment>
<gene>
    <name evidence="2" type="ORF">EKG37_14845</name>
</gene>
<dbReference type="Pfam" id="PF14450">
    <property type="entry name" value="FtsA"/>
    <property type="match status" value="1"/>
</dbReference>
<dbReference type="PANTHER" id="PTHR32432">
    <property type="entry name" value="CELL DIVISION PROTEIN FTSA-RELATED"/>
    <property type="match status" value="1"/>
</dbReference>
<dbReference type="RefSeq" id="WP_126409554.1">
    <property type="nucleotide sequence ID" value="NZ_RXNT01000012.1"/>
</dbReference>
<dbReference type="AlphaFoldDB" id="A0A3S0JV59"/>
<evidence type="ECO:0000313" key="2">
    <source>
        <dbReference type="EMBL" id="RTR29569.1"/>
    </source>
</evidence>
<name>A0A3S0JV59_9BACI</name>
<evidence type="ECO:0000313" key="3">
    <source>
        <dbReference type="Proteomes" id="UP000271374"/>
    </source>
</evidence>
<organism evidence="2 3">
    <name type="scientific">Bacillus yapensis</name>
    <dbReference type="NCBI Taxonomy" id="2492960"/>
    <lineage>
        <taxon>Bacteria</taxon>
        <taxon>Bacillati</taxon>
        <taxon>Bacillota</taxon>
        <taxon>Bacilli</taxon>
        <taxon>Bacillales</taxon>
        <taxon>Bacillaceae</taxon>
        <taxon>Bacillus</taxon>
    </lineage>
</organism>
<dbReference type="Gene3D" id="3.30.420.40">
    <property type="match status" value="2"/>
</dbReference>
<dbReference type="InterPro" id="IPR043129">
    <property type="entry name" value="ATPase_NBD"/>
</dbReference>
<sequence length="720" mass="80497">MLDKKKLFALDIGTRSVVGIILEEHDQQYHVVDMLAIEHSERAMLDGQIHDVLSVSKIITEIKQKLEKKHGPLHKVSVAAAGRALRTERAEVTIDIKGKPRIQKEDILHIELSAVQKAQSSVAEKHDEERSHYYYCVGYSVLYYRLDGEEIGNLIDQQGDEASVEIIATFLPKVVVESLISALHRANLEMEALTLEPIAAINVLIPPTMRRLNVALVDIGAGTSDIALTDSGTVIAYGMVPVAGDEITEAISDQLLLDFPLAEKAKRELHTNESITVTDILGFETELSKSDVIAQISTAIDRLAESICEEIYNLNGHKPPKAVMLVGGGSQTPELPKRIAEKLNLPENRVAIRGIDAIQSLTIDEQITKGPELVTPIGIAIAAQKTPVHYVTVYVNEQPVRLFEVKKLTVGDCLLAAGIKMNKLYGKPGLAMIVTLNGQQITIPGEHGGPPKLLKNESICSLDDEVHNGDQLTVVRGSDGEKNTLQIKELLDEVPSKTISINGEEYQITPTITQNGKVVSPDVLIEDRDSIECKIPETIEEVLISLNLRDLVHSLKPFRITLDHKETFLPTFSGRLFRNGMEVKLHSSFEHLDEIVIEKKRPITVRELAEKKQMMLNHTLPVFFNGQELELKKTITEFRRKDQILSDEDTIQDGDVLTHQQRRFKPFIFQDLFNFVEVEMPARAEGNFRLLKNNQQTTFYDQIDAGDHLQIVWENRKSEA</sequence>